<dbReference type="Gene3D" id="3.40.50.1820">
    <property type="entry name" value="alpha/beta hydrolase"/>
    <property type="match status" value="1"/>
</dbReference>
<dbReference type="Pfam" id="PF00326">
    <property type="entry name" value="Peptidase_S9"/>
    <property type="match status" value="1"/>
</dbReference>
<dbReference type="AlphaFoldDB" id="A0A2W5P403"/>
<dbReference type="PANTHER" id="PTHR48081:SF6">
    <property type="entry name" value="PEPTIDASE S9 PROLYL OLIGOPEPTIDASE CATALYTIC DOMAIN-CONTAINING PROTEIN"/>
    <property type="match status" value="1"/>
</dbReference>
<dbReference type="InterPro" id="IPR013094">
    <property type="entry name" value="AB_hydrolase_3"/>
</dbReference>
<keyword evidence="3" id="KW-0732">Signal</keyword>
<dbReference type="GO" id="GO:0008236">
    <property type="term" value="F:serine-type peptidase activity"/>
    <property type="evidence" value="ECO:0007669"/>
    <property type="project" value="InterPro"/>
</dbReference>
<dbReference type="Pfam" id="PF07859">
    <property type="entry name" value="Abhydrolase_3"/>
    <property type="match status" value="1"/>
</dbReference>
<sequence length="316" mass="34118">MQIDRRALMGGAAGLATLATAPRALAQEATTAWPPRDHFRLWPKQPPNSPRRLPTPDNRMNGTPPRRELHLRGVAEPIVAVYRPARPDGRALLAMPGGGYRFISVENEGINVARTFNPLGVTVFVLAYRLPGEGWLEPQDVPLQDAQRAMRLIRARASDFAIDAAKLGIVGFSAGGLLAASLAVAHADPVYDRVDAADDGSARPAFAGLIYPVISADVMRVGALGASRFDTDRRVRPDTPPVFIVHALDDPIVPAAQPLAMLAACQAARVPVEAHFLQEGGHGFGPAYLPDELPGSQWPQLFDRWMRRTSVSRTTG</sequence>
<gene>
    <name evidence="6" type="ORF">DI544_09060</name>
</gene>
<evidence type="ECO:0000256" key="3">
    <source>
        <dbReference type="SAM" id="SignalP"/>
    </source>
</evidence>
<name>A0A2W5P403_9SPHN</name>
<feature type="domain" description="Peptidase S9 prolyl oligopeptidase catalytic" evidence="4">
    <location>
        <begin position="235"/>
        <end position="285"/>
    </location>
</feature>
<dbReference type="GO" id="GO:0006508">
    <property type="term" value="P:proteolysis"/>
    <property type="evidence" value="ECO:0007669"/>
    <property type="project" value="InterPro"/>
</dbReference>
<proteinExistence type="predicted"/>
<dbReference type="SUPFAM" id="SSF53474">
    <property type="entry name" value="alpha/beta-Hydrolases"/>
    <property type="match status" value="1"/>
</dbReference>
<evidence type="ECO:0000259" key="4">
    <source>
        <dbReference type="Pfam" id="PF00326"/>
    </source>
</evidence>
<dbReference type="InterPro" id="IPR001375">
    <property type="entry name" value="Peptidase_S9_cat"/>
</dbReference>
<dbReference type="PROSITE" id="PS51318">
    <property type="entry name" value="TAT"/>
    <property type="match status" value="1"/>
</dbReference>
<accession>A0A2W5P403</accession>
<reference evidence="6 7" key="1">
    <citation type="submission" date="2017-08" db="EMBL/GenBank/DDBJ databases">
        <title>Infants hospitalized years apart are colonized by the same room-sourced microbial strains.</title>
        <authorList>
            <person name="Brooks B."/>
            <person name="Olm M.R."/>
            <person name="Firek B.A."/>
            <person name="Baker R."/>
            <person name="Thomas B.C."/>
            <person name="Morowitz M.J."/>
            <person name="Banfield J.F."/>
        </authorList>
    </citation>
    <scope>NUCLEOTIDE SEQUENCE [LARGE SCALE GENOMIC DNA]</scope>
    <source>
        <strain evidence="6">S2_005_001_R1_22</strain>
    </source>
</reference>
<evidence type="ECO:0000313" key="7">
    <source>
        <dbReference type="Proteomes" id="UP000249229"/>
    </source>
</evidence>
<dbReference type="InterPro" id="IPR006311">
    <property type="entry name" value="TAT_signal"/>
</dbReference>
<feature type="signal peptide" evidence="3">
    <location>
        <begin position="1"/>
        <end position="26"/>
    </location>
</feature>
<organism evidence="6 7">
    <name type="scientific">Sphingomonas taxi</name>
    <dbReference type="NCBI Taxonomy" id="1549858"/>
    <lineage>
        <taxon>Bacteria</taxon>
        <taxon>Pseudomonadati</taxon>
        <taxon>Pseudomonadota</taxon>
        <taxon>Alphaproteobacteria</taxon>
        <taxon>Sphingomonadales</taxon>
        <taxon>Sphingomonadaceae</taxon>
        <taxon>Sphingomonas</taxon>
    </lineage>
</organism>
<protein>
    <submittedName>
        <fullName evidence="6">Alpha/beta hydrolase</fullName>
    </submittedName>
</protein>
<feature type="chain" id="PRO_5015867182" evidence="3">
    <location>
        <begin position="27"/>
        <end position="316"/>
    </location>
</feature>
<comment type="caution">
    <text evidence="6">The sequence shown here is derived from an EMBL/GenBank/DDBJ whole genome shotgun (WGS) entry which is preliminary data.</text>
</comment>
<dbReference type="PANTHER" id="PTHR48081">
    <property type="entry name" value="AB HYDROLASE SUPERFAMILY PROTEIN C4A8.06C"/>
    <property type="match status" value="1"/>
</dbReference>
<dbReference type="EMBL" id="QFQI01000005">
    <property type="protein sequence ID" value="PZQ60532.1"/>
    <property type="molecule type" value="Genomic_DNA"/>
</dbReference>
<dbReference type="Proteomes" id="UP000249229">
    <property type="component" value="Unassembled WGS sequence"/>
</dbReference>
<evidence type="ECO:0000256" key="1">
    <source>
        <dbReference type="ARBA" id="ARBA00022801"/>
    </source>
</evidence>
<dbReference type="InterPro" id="IPR029058">
    <property type="entry name" value="AB_hydrolase_fold"/>
</dbReference>
<evidence type="ECO:0000256" key="2">
    <source>
        <dbReference type="SAM" id="MobiDB-lite"/>
    </source>
</evidence>
<evidence type="ECO:0000259" key="5">
    <source>
        <dbReference type="Pfam" id="PF07859"/>
    </source>
</evidence>
<evidence type="ECO:0000313" key="6">
    <source>
        <dbReference type="EMBL" id="PZQ60532.1"/>
    </source>
</evidence>
<feature type="domain" description="Alpha/beta hydrolase fold-3" evidence="5">
    <location>
        <begin position="97"/>
        <end position="216"/>
    </location>
</feature>
<keyword evidence="1 6" id="KW-0378">Hydrolase</keyword>
<dbReference type="InterPro" id="IPR050300">
    <property type="entry name" value="GDXG_lipolytic_enzyme"/>
</dbReference>
<feature type="region of interest" description="Disordered" evidence="2">
    <location>
        <begin position="35"/>
        <end position="66"/>
    </location>
</feature>